<dbReference type="EMBL" id="GBRH01274030">
    <property type="protein sequence ID" value="JAD23865.1"/>
    <property type="molecule type" value="Transcribed_RNA"/>
</dbReference>
<evidence type="ECO:0000313" key="2">
    <source>
        <dbReference type="EMBL" id="JAD23865.1"/>
    </source>
</evidence>
<name>A0A0A8YF48_ARUDO</name>
<dbReference type="PANTHER" id="PTHR31549">
    <property type="entry name" value="PROTEIN, PUTATIVE (DUF247)-RELATED-RELATED"/>
    <property type="match status" value="1"/>
</dbReference>
<dbReference type="InterPro" id="IPR004158">
    <property type="entry name" value="DUF247_pln"/>
</dbReference>
<reference evidence="2" key="2">
    <citation type="journal article" date="2015" name="Data Brief">
        <title>Shoot transcriptome of the giant reed, Arundo donax.</title>
        <authorList>
            <person name="Barrero R.A."/>
            <person name="Guerrero F.D."/>
            <person name="Moolhuijzen P."/>
            <person name="Goolsby J.A."/>
            <person name="Tidwell J."/>
            <person name="Bellgard S.E."/>
            <person name="Bellgard M.I."/>
        </authorList>
    </citation>
    <scope>NUCLEOTIDE SEQUENCE</scope>
    <source>
        <tissue evidence="2">Shoot tissue taken approximately 20 cm above the soil surface</tissue>
    </source>
</reference>
<dbReference type="PANTHER" id="PTHR31549:SF284">
    <property type="entry name" value="OS05G0131000 PROTEIN"/>
    <property type="match status" value="1"/>
</dbReference>
<keyword evidence="1" id="KW-0812">Transmembrane</keyword>
<proteinExistence type="predicted"/>
<reference evidence="2" key="1">
    <citation type="submission" date="2014-09" db="EMBL/GenBank/DDBJ databases">
        <authorList>
            <person name="Magalhaes I.L.F."/>
            <person name="Oliveira U."/>
            <person name="Santos F.R."/>
            <person name="Vidigal T.H.D.A."/>
            <person name="Brescovit A.D."/>
            <person name="Santos A.J."/>
        </authorList>
    </citation>
    <scope>NUCLEOTIDE SEQUENCE</scope>
    <source>
        <tissue evidence="2">Shoot tissue taken approximately 20 cm above the soil surface</tissue>
    </source>
</reference>
<organism evidence="2">
    <name type="scientific">Arundo donax</name>
    <name type="common">Giant reed</name>
    <name type="synonym">Donax arundinaceus</name>
    <dbReference type="NCBI Taxonomy" id="35708"/>
    <lineage>
        <taxon>Eukaryota</taxon>
        <taxon>Viridiplantae</taxon>
        <taxon>Streptophyta</taxon>
        <taxon>Embryophyta</taxon>
        <taxon>Tracheophyta</taxon>
        <taxon>Spermatophyta</taxon>
        <taxon>Magnoliopsida</taxon>
        <taxon>Liliopsida</taxon>
        <taxon>Poales</taxon>
        <taxon>Poaceae</taxon>
        <taxon>PACMAD clade</taxon>
        <taxon>Arundinoideae</taxon>
        <taxon>Arundineae</taxon>
        <taxon>Arundo</taxon>
    </lineage>
</organism>
<dbReference type="AlphaFoldDB" id="A0A0A8YF48"/>
<feature type="transmembrane region" description="Helical" evidence="1">
    <location>
        <begin position="177"/>
        <end position="198"/>
    </location>
</feature>
<dbReference type="Pfam" id="PF03140">
    <property type="entry name" value="DUF247"/>
    <property type="match status" value="1"/>
</dbReference>
<accession>A0A0A8YF48</accession>
<protein>
    <submittedName>
        <fullName evidence="2">Uncharacterized protein</fullName>
    </submittedName>
</protein>
<keyword evidence="1" id="KW-1133">Transmembrane helix</keyword>
<sequence>MCSWPRNMSDADSKENIPSAVELKAMGIRITRRTGPEHGGLLDVHFRGDGMTLEIPPLYVEQTTAPLLQNLIAFEQQVGTDGGKYPDDYHTTYAFLLYNLLSTREDITLLQDLRILHNNFGSDQKVITYFKNLCVWNRRSGSTPIDEVLRRLRICRVLPAYRDWAEVKNYINSPVKILLLIISAMVAFSTVLQALVAIRPTRL</sequence>
<keyword evidence="1" id="KW-0472">Membrane</keyword>
<evidence type="ECO:0000256" key="1">
    <source>
        <dbReference type="SAM" id="Phobius"/>
    </source>
</evidence>